<dbReference type="HOGENOM" id="CLU_066685_1_0_1"/>
<protein>
    <recommendedName>
        <fullName evidence="3">DUF7598 domain-containing protein</fullName>
    </recommendedName>
</protein>
<feature type="transmembrane region" description="Helical" evidence="2">
    <location>
        <begin position="86"/>
        <end position="106"/>
    </location>
</feature>
<reference evidence="4 5" key="1">
    <citation type="submission" date="2015-01" db="EMBL/GenBank/DDBJ databases">
        <title>The Genome Sequence of Rhinocladiella mackenzie CBS 650.93.</title>
        <authorList>
            <consortium name="The Broad Institute Genomics Platform"/>
            <person name="Cuomo C."/>
            <person name="de Hoog S."/>
            <person name="Gorbushina A."/>
            <person name="Stielow B."/>
            <person name="Teixiera M."/>
            <person name="Abouelleil A."/>
            <person name="Chapman S.B."/>
            <person name="Priest M."/>
            <person name="Young S.K."/>
            <person name="Wortman J."/>
            <person name="Nusbaum C."/>
            <person name="Birren B."/>
        </authorList>
    </citation>
    <scope>NUCLEOTIDE SEQUENCE [LARGE SCALE GENOMIC DNA]</scope>
    <source>
        <strain evidence="4 5">CBS 650.93</strain>
    </source>
</reference>
<feature type="compositionally biased region" description="Low complexity" evidence="1">
    <location>
        <begin position="237"/>
        <end position="251"/>
    </location>
</feature>
<dbReference type="GeneID" id="25298936"/>
<sequence length="279" mass="30824">MLFFGKSLAGAGYVVLNVIRVMNIISLLTVIAGSSVMLVKTFVVSHFFFFFDACEHVIRVILSGFLVLTELPLFKSYIARNWPLFSARASFVMLGVAMICLGNSMLGNLNKQATSQKNLGLPFWRLVIASGIIVLVMGPINILASYVFRDTKAHLTARQVRSHGAVASHKADVEASTPKPPSRRSHYRSFFLGSKRDSLPSYYSRKNTDRSDMTQTPKVHMAISRPFPQDQSLARTAQSPGASSSKYSQSPKSERYAMSPELSRPDLAHHPAMTQGHAL</sequence>
<keyword evidence="2" id="KW-1133">Transmembrane helix</keyword>
<feature type="domain" description="DUF7598" evidence="3">
    <location>
        <begin position="12"/>
        <end position="147"/>
    </location>
</feature>
<accession>A0A0D2GNJ9</accession>
<dbReference type="Pfam" id="PF24535">
    <property type="entry name" value="DUF7598"/>
    <property type="match status" value="1"/>
</dbReference>
<dbReference type="OrthoDB" id="5327148at2759"/>
<evidence type="ECO:0000256" key="2">
    <source>
        <dbReference type="SAM" id="Phobius"/>
    </source>
</evidence>
<dbReference type="RefSeq" id="XP_013267150.1">
    <property type="nucleotide sequence ID" value="XM_013411696.1"/>
</dbReference>
<name>A0A0D2GNJ9_9EURO</name>
<feature type="region of interest" description="Disordered" evidence="1">
    <location>
        <begin position="166"/>
        <end position="187"/>
    </location>
</feature>
<feature type="region of interest" description="Disordered" evidence="1">
    <location>
        <begin position="223"/>
        <end position="279"/>
    </location>
</feature>
<dbReference type="InterPro" id="IPR056019">
    <property type="entry name" value="DUF7598"/>
</dbReference>
<evidence type="ECO:0000313" key="5">
    <source>
        <dbReference type="Proteomes" id="UP000053617"/>
    </source>
</evidence>
<dbReference type="STRING" id="1442369.A0A0D2GNJ9"/>
<keyword evidence="5" id="KW-1185">Reference proteome</keyword>
<gene>
    <name evidence="4" type="ORF">Z518_10865</name>
</gene>
<feature type="transmembrane region" description="Helical" evidence="2">
    <location>
        <begin position="57"/>
        <end position="74"/>
    </location>
</feature>
<dbReference type="AlphaFoldDB" id="A0A0D2GNJ9"/>
<evidence type="ECO:0000259" key="3">
    <source>
        <dbReference type="Pfam" id="PF24535"/>
    </source>
</evidence>
<organism evidence="4 5">
    <name type="scientific">Rhinocladiella mackenziei CBS 650.93</name>
    <dbReference type="NCBI Taxonomy" id="1442369"/>
    <lineage>
        <taxon>Eukaryota</taxon>
        <taxon>Fungi</taxon>
        <taxon>Dikarya</taxon>
        <taxon>Ascomycota</taxon>
        <taxon>Pezizomycotina</taxon>
        <taxon>Eurotiomycetes</taxon>
        <taxon>Chaetothyriomycetidae</taxon>
        <taxon>Chaetothyriales</taxon>
        <taxon>Herpotrichiellaceae</taxon>
        <taxon>Rhinocladiella</taxon>
    </lineage>
</organism>
<dbReference type="VEuPathDB" id="FungiDB:Z518_10865"/>
<feature type="transmembrane region" description="Helical" evidence="2">
    <location>
        <begin position="21"/>
        <end position="51"/>
    </location>
</feature>
<keyword evidence="2" id="KW-0812">Transmembrane</keyword>
<proteinExistence type="predicted"/>
<dbReference type="EMBL" id="KN847484">
    <property type="protein sequence ID" value="KIW99937.1"/>
    <property type="molecule type" value="Genomic_DNA"/>
</dbReference>
<keyword evidence="2" id="KW-0472">Membrane</keyword>
<evidence type="ECO:0000256" key="1">
    <source>
        <dbReference type="SAM" id="MobiDB-lite"/>
    </source>
</evidence>
<evidence type="ECO:0000313" key="4">
    <source>
        <dbReference type="EMBL" id="KIW99937.1"/>
    </source>
</evidence>
<feature type="transmembrane region" description="Helical" evidence="2">
    <location>
        <begin position="126"/>
        <end position="148"/>
    </location>
</feature>
<dbReference type="Proteomes" id="UP000053617">
    <property type="component" value="Unassembled WGS sequence"/>
</dbReference>